<accession>A0ABQ2WNV6</accession>
<dbReference type="Pfam" id="PF00005">
    <property type="entry name" value="ABC_tran"/>
    <property type="match status" value="1"/>
</dbReference>
<evidence type="ECO:0000313" key="9">
    <source>
        <dbReference type="Proteomes" id="UP000647585"/>
    </source>
</evidence>
<dbReference type="PANTHER" id="PTHR43875">
    <property type="entry name" value="MALTODEXTRIN IMPORT ATP-BINDING PROTEIN MSMX"/>
    <property type="match status" value="1"/>
</dbReference>
<dbReference type="InterPro" id="IPR003439">
    <property type="entry name" value="ABC_transporter-like_ATP-bd"/>
</dbReference>
<dbReference type="PANTHER" id="PTHR43875:SF14">
    <property type="entry name" value="ABC TRANSPORTER ATP-BINDING PROTEIN"/>
    <property type="match status" value="1"/>
</dbReference>
<dbReference type="PROSITE" id="PS50893">
    <property type="entry name" value="ABC_TRANSPORTER_2"/>
    <property type="match status" value="1"/>
</dbReference>
<evidence type="ECO:0000313" key="8">
    <source>
        <dbReference type="EMBL" id="GGW59976.1"/>
    </source>
</evidence>
<keyword evidence="5" id="KW-0472">Membrane</keyword>
<dbReference type="Gene3D" id="3.40.50.300">
    <property type="entry name" value="P-loop containing nucleotide triphosphate hydrolases"/>
    <property type="match status" value="1"/>
</dbReference>
<reference evidence="9" key="1">
    <citation type="journal article" date="2019" name="Int. J. Syst. Evol. Microbiol.">
        <title>The Global Catalogue of Microorganisms (GCM) 10K type strain sequencing project: providing services to taxonomists for standard genome sequencing and annotation.</title>
        <authorList>
            <consortium name="The Broad Institute Genomics Platform"/>
            <consortium name="The Broad Institute Genome Sequencing Center for Infectious Disease"/>
            <person name="Wu L."/>
            <person name="Ma J."/>
        </authorList>
    </citation>
    <scope>NUCLEOTIDE SEQUENCE [LARGE SCALE GENOMIC DNA]</scope>
    <source>
        <strain evidence="9">KCTC 22157</strain>
    </source>
</reference>
<proteinExistence type="predicted"/>
<dbReference type="EMBL" id="BMXO01000009">
    <property type="protein sequence ID" value="GGW59976.1"/>
    <property type="molecule type" value="Genomic_DNA"/>
</dbReference>
<keyword evidence="9" id="KW-1185">Reference proteome</keyword>
<evidence type="ECO:0000256" key="1">
    <source>
        <dbReference type="ARBA" id="ARBA00022448"/>
    </source>
</evidence>
<evidence type="ECO:0000256" key="3">
    <source>
        <dbReference type="ARBA" id="ARBA00022741"/>
    </source>
</evidence>
<dbReference type="InterPro" id="IPR027417">
    <property type="entry name" value="P-loop_NTPase"/>
</dbReference>
<dbReference type="SMART" id="SM00382">
    <property type="entry name" value="AAA"/>
    <property type="match status" value="1"/>
</dbReference>
<sequence>MSLHLQNIDHAVGGDPHITGVDLALEPGSFNVLLGRTLAGKTTLMRLMAGLEQPTRGRIYMDGKDVTGVSVRKRNVSMVYQQFINYPSLTVRDNIASPLKLARTPSQEIKRRVESIAEMLHIEHLLERYPQELSGGQQQRTAMGRALVKDADLILFDEPLVNLDYKLREELRDELRELFKARNCIAVYATTEPNEALALGGTTINLTEAMANEWADYTLPTLDLDDFIGLQYGTGPDGSVYQLPTQQFANLYWFRYDWFQREDLQEQFRDIYGYDLGVPTNWTAYEDIAEFFTVHVGEIDGTKVYGHMDYGRRDPSLGWRFHDSWLSMAGMGSPGVPFGNPVDDWGIRVNEESQPVGASVSRGGATNSPASVFAMQKAVDWLRDFAPAEAQGMTFGEAGPVPAQGHIAQQIFWYTAFTADMTDPSVAVTDDEGNPLWRMAPSPTGPYWEEGMKVGYQDVGAWTFFDSTPEDRRTAAWLFAQFTVAKTTSLEKLMHGLTPIRESDIFSDQMTEMAPKLGGLVEFYRSPNESNWTPTGTNVPDYPRMAPLWWQNLAPVMSGEVTPQEGLDKLAADMDNTMNRLARANVFDSYAPVLNEERDPQYWLDQDGAPKPKLDDEMPQGTTVPYDEMMEAWMAAGTR</sequence>
<feature type="region of interest" description="Disordered" evidence="6">
    <location>
        <begin position="605"/>
        <end position="625"/>
    </location>
</feature>
<evidence type="ECO:0000256" key="5">
    <source>
        <dbReference type="ARBA" id="ARBA00023136"/>
    </source>
</evidence>
<dbReference type="InterPro" id="IPR015853">
    <property type="entry name" value="ABC_transpr_FbpC"/>
</dbReference>
<gene>
    <name evidence="8" type="ORF">GCM10007158_21330</name>
</gene>
<dbReference type="Gene3D" id="3.40.190.10">
    <property type="entry name" value="Periplasmic binding protein-like II"/>
    <property type="match status" value="1"/>
</dbReference>
<dbReference type="RefSeq" id="WP_193461604.1">
    <property type="nucleotide sequence ID" value="NZ_BMXO01000009.1"/>
</dbReference>
<evidence type="ECO:0000256" key="6">
    <source>
        <dbReference type="SAM" id="MobiDB-lite"/>
    </source>
</evidence>
<keyword evidence="1" id="KW-0813">Transport</keyword>
<name>A0ABQ2WNV6_9GAMM</name>
<dbReference type="SUPFAM" id="SSF52540">
    <property type="entry name" value="P-loop containing nucleoside triphosphate hydrolases"/>
    <property type="match status" value="1"/>
</dbReference>
<feature type="domain" description="ABC transporter" evidence="7">
    <location>
        <begin position="3"/>
        <end position="233"/>
    </location>
</feature>
<protein>
    <recommendedName>
        <fullName evidence="7">ABC transporter domain-containing protein</fullName>
    </recommendedName>
</protein>
<dbReference type="InterPro" id="IPR047641">
    <property type="entry name" value="ABC_transpr_MalK/UgpC-like"/>
</dbReference>
<keyword evidence="2" id="KW-1003">Cell membrane</keyword>
<evidence type="ECO:0000256" key="2">
    <source>
        <dbReference type="ARBA" id="ARBA00022475"/>
    </source>
</evidence>
<organism evidence="8 9">
    <name type="scientific">Halomonas johnsoniae</name>
    <dbReference type="NCBI Taxonomy" id="502832"/>
    <lineage>
        <taxon>Bacteria</taxon>
        <taxon>Pseudomonadati</taxon>
        <taxon>Pseudomonadota</taxon>
        <taxon>Gammaproteobacteria</taxon>
        <taxon>Oceanospirillales</taxon>
        <taxon>Halomonadaceae</taxon>
        <taxon>Halomonas</taxon>
    </lineage>
</organism>
<dbReference type="Proteomes" id="UP000647585">
    <property type="component" value="Unassembled WGS sequence"/>
</dbReference>
<dbReference type="SUPFAM" id="SSF53850">
    <property type="entry name" value="Periplasmic binding protein-like II"/>
    <property type="match status" value="1"/>
</dbReference>
<dbReference type="InterPro" id="IPR003593">
    <property type="entry name" value="AAA+_ATPase"/>
</dbReference>
<dbReference type="CDD" id="cd03259">
    <property type="entry name" value="ABC_Carb_Solutes_like"/>
    <property type="match status" value="1"/>
</dbReference>
<evidence type="ECO:0000259" key="7">
    <source>
        <dbReference type="PROSITE" id="PS50893"/>
    </source>
</evidence>
<evidence type="ECO:0000256" key="4">
    <source>
        <dbReference type="ARBA" id="ARBA00022840"/>
    </source>
</evidence>
<comment type="caution">
    <text evidence="8">The sequence shown here is derived from an EMBL/GenBank/DDBJ whole genome shotgun (WGS) entry which is preliminary data.</text>
</comment>
<keyword evidence="4" id="KW-0067">ATP-binding</keyword>
<keyword evidence="3" id="KW-0547">Nucleotide-binding</keyword>